<protein>
    <submittedName>
        <fullName evidence="1">Uncharacterized protein</fullName>
    </submittedName>
</protein>
<sequence>MLIDIKGNKVNYKIDITTKTFQGHPYKVIGEYDGYIDIRMLDSSIEYRISFDLNTDLHIVAAKLQYPQDELNKNTVAGYIVWHRTATTFKRYHG</sequence>
<reference evidence="1 2" key="1">
    <citation type="submission" date="2013-02" db="EMBL/GenBank/DDBJ databases">
        <title>Genome sequence of Clostridium saccharoperbutylacetonicum N1-4(HMT).</title>
        <authorList>
            <person name="Poehlein A."/>
            <person name="Daniel R."/>
        </authorList>
    </citation>
    <scope>NUCLEOTIDE SEQUENCE [LARGE SCALE GENOMIC DNA]</scope>
    <source>
        <strain evidence="2">N1-4(HMT)</strain>
        <plasmid evidence="2">Plasmid Csp_135p</plasmid>
    </source>
</reference>
<evidence type="ECO:0000313" key="1">
    <source>
        <dbReference type="EMBL" id="AGF59566.1"/>
    </source>
</evidence>
<dbReference type="PATRIC" id="fig|931276.5.peg.5890"/>
<dbReference type="RefSeq" id="WP_015395873.1">
    <property type="nucleotide sequence ID" value="NC_020292.1"/>
</dbReference>
<geneLocation type="plasmid" evidence="1 2">
    <name>Csp_135p</name>
</geneLocation>
<keyword evidence="1" id="KW-0614">Plasmid</keyword>
<proteinExistence type="predicted"/>
<dbReference type="EMBL" id="CP004122">
    <property type="protein sequence ID" value="AGF59566.1"/>
    <property type="molecule type" value="Genomic_DNA"/>
</dbReference>
<organism evidence="1 2">
    <name type="scientific">Clostridium saccharoperbutylacetonicum N1-4(HMT)</name>
    <dbReference type="NCBI Taxonomy" id="931276"/>
    <lineage>
        <taxon>Bacteria</taxon>
        <taxon>Bacillati</taxon>
        <taxon>Bacillota</taxon>
        <taxon>Clostridia</taxon>
        <taxon>Eubacteriales</taxon>
        <taxon>Clostridiaceae</taxon>
        <taxon>Clostridium</taxon>
    </lineage>
</organism>
<dbReference type="Proteomes" id="UP000011728">
    <property type="component" value="Plasmid Csp_135p"/>
</dbReference>
<dbReference type="HOGENOM" id="CLU_2381157_0_0_9"/>
<dbReference type="KEGG" id="csr:Cspa_135p00060"/>
<gene>
    <name evidence="1" type="ORF">Cspa_135p00060</name>
</gene>
<keyword evidence="2" id="KW-1185">Reference proteome</keyword>
<name>M1MYG0_9CLOT</name>
<accession>M1MYG0</accession>
<evidence type="ECO:0000313" key="2">
    <source>
        <dbReference type="Proteomes" id="UP000011728"/>
    </source>
</evidence>
<dbReference type="AlphaFoldDB" id="M1MYG0"/>